<sequence length="158" mass="16375">MGRRFAALLVAAAIVLCVSGCGIRIPSDPEGTLEAVEEGVLHAGVSPNGDWVRVEGDGVSGTDVERLRAFAAALDAEVEFTVGSEEALVRGLKDGDLDVVAAGITDATPWTTDAGVSRPYAEATLADGSTASIVMLVPLGENAFLSRLETFLTEEGER</sequence>
<name>A0ABW9GGE1_9MICO</name>
<dbReference type="InterPro" id="IPR001638">
    <property type="entry name" value="Solute-binding_3/MltF_N"/>
</dbReference>
<dbReference type="RefSeq" id="WP_408905639.1">
    <property type="nucleotide sequence ID" value="NZ_JAROCE010000003.1"/>
</dbReference>
<organism evidence="2 3">
    <name type="scientific">Microbacterium mcarthurae</name>
    <dbReference type="NCBI Taxonomy" id="3035918"/>
    <lineage>
        <taxon>Bacteria</taxon>
        <taxon>Bacillati</taxon>
        <taxon>Actinomycetota</taxon>
        <taxon>Actinomycetes</taxon>
        <taxon>Micrococcales</taxon>
        <taxon>Microbacteriaceae</taxon>
        <taxon>Microbacterium</taxon>
    </lineage>
</organism>
<feature type="domain" description="Solute-binding protein family 3/N-terminal" evidence="1">
    <location>
        <begin position="57"/>
        <end position="122"/>
    </location>
</feature>
<dbReference type="Proteomes" id="UP001630303">
    <property type="component" value="Unassembled WGS sequence"/>
</dbReference>
<evidence type="ECO:0000313" key="3">
    <source>
        <dbReference type="Proteomes" id="UP001630303"/>
    </source>
</evidence>
<accession>A0ABW9GGE1</accession>
<protein>
    <submittedName>
        <fullName evidence="2">Transporter substrate-binding domain-containing protein</fullName>
    </submittedName>
</protein>
<keyword evidence="3" id="KW-1185">Reference proteome</keyword>
<dbReference type="EMBL" id="JAROCE010000003">
    <property type="protein sequence ID" value="MFM2720862.1"/>
    <property type="molecule type" value="Genomic_DNA"/>
</dbReference>
<proteinExistence type="predicted"/>
<comment type="caution">
    <text evidence="2">The sequence shown here is derived from an EMBL/GenBank/DDBJ whole genome shotgun (WGS) entry which is preliminary data.</text>
</comment>
<dbReference type="Gene3D" id="3.40.190.10">
    <property type="entry name" value="Periplasmic binding protein-like II"/>
    <property type="match status" value="1"/>
</dbReference>
<reference evidence="2 3" key="1">
    <citation type="submission" date="2023-03" db="EMBL/GenBank/DDBJ databases">
        <title>MT1 and MT2 Draft Genomes of Novel Species.</title>
        <authorList>
            <person name="Venkateswaran K."/>
        </authorList>
    </citation>
    <scope>NUCLEOTIDE SEQUENCE [LARGE SCALE GENOMIC DNA]</scope>
    <source>
        <strain evidence="2 3">IF8SW-P5</strain>
    </source>
</reference>
<evidence type="ECO:0000259" key="1">
    <source>
        <dbReference type="Pfam" id="PF00497"/>
    </source>
</evidence>
<dbReference type="Pfam" id="PF00497">
    <property type="entry name" value="SBP_bac_3"/>
    <property type="match status" value="1"/>
</dbReference>
<dbReference type="SUPFAM" id="SSF53850">
    <property type="entry name" value="Periplasmic binding protein-like II"/>
    <property type="match status" value="1"/>
</dbReference>
<gene>
    <name evidence="2" type="ORF">P5G46_10130</name>
</gene>
<evidence type="ECO:0000313" key="2">
    <source>
        <dbReference type="EMBL" id="MFM2720862.1"/>
    </source>
</evidence>